<dbReference type="GO" id="GO:0008081">
    <property type="term" value="F:phosphoric diester hydrolase activity"/>
    <property type="evidence" value="ECO:0007669"/>
    <property type="project" value="InterPro"/>
</dbReference>
<name>A0AA88U8W5_9ASTE</name>
<keyword evidence="2" id="KW-1185">Reference proteome</keyword>
<dbReference type="PANTHER" id="PTHR13593:SF134">
    <property type="entry name" value="F14J22.5 PROTEIN"/>
    <property type="match status" value="1"/>
</dbReference>
<dbReference type="Pfam" id="PF26178">
    <property type="entry name" value="PI-PLC_cat"/>
    <property type="match status" value="2"/>
</dbReference>
<proteinExistence type="predicted"/>
<comment type="caution">
    <text evidence="1">The sequence shown here is derived from an EMBL/GenBank/DDBJ whole genome shotgun (WGS) entry which is preliminary data.</text>
</comment>
<dbReference type="PANTHER" id="PTHR13593">
    <property type="match status" value="1"/>
</dbReference>
<organism evidence="1 2">
    <name type="scientific">Escallonia rubra</name>
    <dbReference type="NCBI Taxonomy" id="112253"/>
    <lineage>
        <taxon>Eukaryota</taxon>
        <taxon>Viridiplantae</taxon>
        <taxon>Streptophyta</taxon>
        <taxon>Embryophyta</taxon>
        <taxon>Tracheophyta</taxon>
        <taxon>Spermatophyta</taxon>
        <taxon>Magnoliopsida</taxon>
        <taxon>eudicotyledons</taxon>
        <taxon>Gunneridae</taxon>
        <taxon>Pentapetalae</taxon>
        <taxon>asterids</taxon>
        <taxon>campanulids</taxon>
        <taxon>Escalloniales</taxon>
        <taxon>Escalloniaceae</taxon>
        <taxon>Escallonia</taxon>
    </lineage>
</organism>
<dbReference type="InterPro" id="IPR051057">
    <property type="entry name" value="PI-PLC_domain"/>
</dbReference>
<reference evidence="1" key="1">
    <citation type="submission" date="2022-12" db="EMBL/GenBank/DDBJ databases">
        <title>Draft genome assemblies for two species of Escallonia (Escalloniales).</title>
        <authorList>
            <person name="Chanderbali A."/>
            <person name="Dervinis C."/>
            <person name="Anghel I."/>
            <person name="Soltis D."/>
            <person name="Soltis P."/>
            <person name="Zapata F."/>
        </authorList>
    </citation>
    <scope>NUCLEOTIDE SEQUENCE</scope>
    <source>
        <strain evidence="1">UCBG92.1500</strain>
        <tissue evidence="1">Leaf</tissue>
    </source>
</reference>
<dbReference type="InterPro" id="IPR017946">
    <property type="entry name" value="PLC-like_Pdiesterase_TIM-brl"/>
</dbReference>
<dbReference type="GO" id="GO:0006629">
    <property type="term" value="P:lipid metabolic process"/>
    <property type="evidence" value="ECO:0007669"/>
    <property type="project" value="InterPro"/>
</dbReference>
<sequence length="202" mass="22620">KPINNNKLITIIIEDYVTSPKGLTKEFDAAGLRKFWFPVSRMPRNGEDWPTVDYIVQKNQRLVVFTSIAAKESSEGIAYEWRYLIYNIENKKKEAKVFERTIIGLDSKSADGDGGMKAGSCPNRKESFPMSTKKRSLVLMNLCPSDPNISQACKENSDPLISMMSTCHEEAGARWPDYIAVNFYKRSDGGGAAEAVDMANSF</sequence>
<evidence type="ECO:0000313" key="1">
    <source>
        <dbReference type="EMBL" id="KAK2974923.1"/>
    </source>
</evidence>
<protein>
    <submittedName>
        <fullName evidence="1">Uncharacterized protein</fullName>
    </submittedName>
</protein>
<accession>A0AA88U8W5</accession>
<gene>
    <name evidence="1" type="ORF">RJ640_001894</name>
</gene>
<dbReference type="SUPFAM" id="SSF51695">
    <property type="entry name" value="PLC-like phosphodiesterases"/>
    <property type="match status" value="1"/>
</dbReference>
<feature type="non-terminal residue" evidence="1">
    <location>
        <position position="202"/>
    </location>
</feature>
<dbReference type="Proteomes" id="UP001187471">
    <property type="component" value="Unassembled WGS sequence"/>
</dbReference>
<dbReference type="EMBL" id="JAVXUO010002267">
    <property type="protein sequence ID" value="KAK2974923.1"/>
    <property type="molecule type" value="Genomic_DNA"/>
</dbReference>
<dbReference type="AlphaFoldDB" id="A0AA88U8W5"/>
<evidence type="ECO:0000313" key="2">
    <source>
        <dbReference type="Proteomes" id="UP001187471"/>
    </source>
</evidence>